<dbReference type="AlphaFoldDB" id="B9S721"/>
<dbReference type="GO" id="GO:0005524">
    <property type="term" value="F:ATP binding"/>
    <property type="evidence" value="ECO:0007669"/>
    <property type="project" value="UniProtKB-KW"/>
</dbReference>
<dbReference type="SUPFAM" id="SSF52540">
    <property type="entry name" value="P-loop containing nucleoside triphosphate hydrolases"/>
    <property type="match status" value="1"/>
</dbReference>
<evidence type="ECO:0000256" key="6">
    <source>
        <dbReference type="ARBA" id="ARBA00022840"/>
    </source>
</evidence>
<evidence type="ECO:0000256" key="5">
    <source>
        <dbReference type="ARBA" id="ARBA00022821"/>
    </source>
</evidence>
<dbReference type="EMBL" id="EQ973883">
    <property type="protein sequence ID" value="EEF40600.1"/>
    <property type="molecule type" value="Genomic_DNA"/>
</dbReference>
<dbReference type="FunFam" id="1.10.10.10:FF:000322">
    <property type="entry name" value="Probable disease resistance protein At1g63360"/>
    <property type="match status" value="1"/>
</dbReference>
<protein>
    <submittedName>
        <fullName evidence="8">Disease resistance protein RPS2, putative</fullName>
        <ecNumber evidence="8">3.1.3.16</ecNumber>
    </submittedName>
</protein>
<comment type="similarity">
    <text evidence="1">Belongs to the disease resistance NB-LRR family.</text>
</comment>
<dbReference type="InterPro" id="IPR036388">
    <property type="entry name" value="WH-like_DNA-bd_sf"/>
</dbReference>
<dbReference type="PRINTS" id="PR00364">
    <property type="entry name" value="DISEASERSIST"/>
</dbReference>
<dbReference type="eggNOG" id="KOG4658">
    <property type="taxonomic scope" value="Eukaryota"/>
</dbReference>
<proteinExistence type="inferred from homology"/>
<evidence type="ECO:0000259" key="7">
    <source>
        <dbReference type="Pfam" id="PF00931"/>
    </source>
</evidence>
<dbReference type="InterPro" id="IPR027417">
    <property type="entry name" value="P-loop_NTPase"/>
</dbReference>
<dbReference type="PANTHER" id="PTHR33463:SF183">
    <property type="entry name" value="NB-ARC DOMAIN DISEASE RESISTANCE PROTEIN"/>
    <property type="match status" value="1"/>
</dbReference>
<keyword evidence="6" id="KW-0067">ATP-binding</keyword>
<dbReference type="Gene3D" id="1.10.8.430">
    <property type="entry name" value="Helical domain of apoptotic protease-activating factors"/>
    <property type="match status" value="1"/>
</dbReference>
<feature type="domain" description="NB-ARC" evidence="7">
    <location>
        <begin position="16"/>
        <end position="86"/>
    </location>
</feature>
<dbReference type="InterPro" id="IPR042197">
    <property type="entry name" value="Apaf_helical"/>
</dbReference>
<evidence type="ECO:0000256" key="4">
    <source>
        <dbReference type="ARBA" id="ARBA00022741"/>
    </source>
</evidence>
<keyword evidence="4" id="KW-0547">Nucleotide-binding</keyword>
<keyword evidence="2" id="KW-0433">Leucine-rich repeat</keyword>
<dbReference type="InParanoid" id="B9S721"/>
<sequence length="442" mass="49650">MTGKAGKLHEWIVKCDKRVLLILDDVWEEVDFEAIGLPLRGDRKGYKIVLTSRKDDLCTKIGSQKNFLIDTLSKGEAWDLFRDMAGNSIDRILLDTASEIADECGGLPIAIVTLAKALKGKSKNIWNDVLLRLKNSSIKGILGMKNVYSRLELSFDLLESDEAKSCFLLCCLFPEDYNVPVEDLVNYGMGLGLFEDVQNIHQARDRVYTLIDELKGSSLLLEGDTNFYESVKMHDMVRDVAISIARGKHAYIVSCDSEMRNWPSDTDRYKGCTVISLLRKTIEEHPVDLECPKLQLLLLICDNDSQPLPNNFFGGMKELKVLHLGIPLLPQPLDVLKKLRTLHLHGLESGEISSIGALINLEILRIGTVHFRELPIEIGGLRNLRVLNLRGMSSLSEYSNLRWFSIVKDSENELNIEGDSNDVLASGISALLRNTQVLRLKD</sequence>
<evidence type="ECO:0000256" key="3">
    <source>
        <dbReference type="ARBA" id="ARBA00022737"/>
    </source>
</evidence>
<dbReference type="InterPro" id="IPR050905">
    <property type="entry name" value="Plant_NBS-LRR"/>
</dbReference>
<accession>B9S721</accession>
<dbReference type="Gene3D" id="1.10.10.10">
    <property type="entry name" value="Winged helix-like DNA-binding domain superfamily/Winged helix DNA-binding domain"/>
    <property type="match status" value="1"/>
</dbReference>
<evidence type="ECO:0000313" key="9">
    <source>
        <dbReference type="Proteomes" id="UP000008311"/>
    </source>
</evidence>
<dbReference type="EC" id="3.1.3.16" evidence="8"/>
<evidence type="ECO:0000313" key="8">
    <source>
        <dbReference type="EMBL" id="EEF40600.1"/>
    </source>
</evidence>
<dbReference type="GO" id="GO:0043531">
    <property type="term" value="F:ADP binding"/>
    <property type="evidence" value="ECO:0007669"/>
    <property type="project" value="InterPro"/>
</dbReference>
<dbReference type="Gene3D" id="3.40.50.300">
    <property type="entry name" value="P-loop containing nucleotide triphosphate hydrolases"/>
    <property type="match status" value="1"/>
</dbReference>
<dbReference type="SUPFAM" id="SSF52058">
    <property type="entry name" value="L domain-like"/>
    <property type="match status" value="1"/>
</dbReference>
<keyword evidence="3" id="KW-0677">Repeat</keyword>
<evidence type="ECO:0000256" key="1">
    <source>
        <dbReference type="ARBA" id="ARBA00008894"/>
    </source>
</evidence>
<reference evidence="9" key="1">
    <citation type="journal article" date="2010" name="Nat. Biotechnol.">
        <title>Draft genome sequence of the oilseed species Ricinus communis.</title>
        <authorList>
            <person name="Chan A.P."/>
            <person name="Crabtree J."/>
            <person name="Zhao Q."/>
            <person name="Lorenzi H."/>
            <person name="Orvis J."/>
            <person name="Puiu D."/>
            <person name="Melake-Berhan A."/>
            <person name="Jones K.M."/>
            <person name="Redman J."/>
            <person name="Chen G."/>
            <person name="Cahoon E.B."/>
            <person name="Gedil M."/>
            <person name="Stanke M."/>
            <person name="Haas B.J."/>
            <person name="Wortman J.R."/>
            <person name="Fraser-Liggett C.M."/>
            <person name="Ravel J."/>
            <person name="Rabinowicz P.D."/>
        </authorList>
    </citation>
    <scope>NUCLEOTIDE SEQUENCE [LARGE SCALE GENOMIC DNA]</scope>
    <source>
        <strain evidence="9">cv. Hale</strain>
    </source>
</reference>
<dbReference type="InterPro" id="IPR002182">
    <property type="entry name" value="NB-ARC"/>
</dbReference>
<keyword evidence="9" id="KW-1185">Reference proteome</keyword>
<dbReference type="InterPro" id="IPR032675">
    <property type="entry name" value="LRR_dom_sf"/>
</dbReference>
<dbReference type="PANTHER" id="PTHR33463">
    <property type="entry name" value="NB-ARC DOMAIN-CONTAINING PROTEIN-RELATED"/>
    <property type="match status" value="1"/>
</dbReference>
<keyword evidence="5" id="KW-0611">Plant defense</keyword>
<organism evidence="8 9">
    <name type="scientific">Ricinus communis</name>
    <name type="common">Castor bean</name>
    <dbReference type="NCBI Taxonomy" id="3988"/>
    <lineage>
        <taxon>Eukaryota</taxon>
        <taxon>Viridiplantae</taxon>
        <taxon>Streptophyta</taxon>
        <taxon>Embryophyta</taxon>
        <taxon>Tracheophyta</taxon>
        <taxon>Spermatophyta</taxon>
        <taxon>Magnoliopsida</taxon>
        <taxon>eudicotyledons</taxon>
        <taxon>Gunneridae</taxon>
        <taxon>Pentapetalae</taxon>
        <taxon>rosids</taxon>
        <taxon>fabids</taxon>
        <taxon>Malpighiales</taxon>
        <taxon>Euphorbiaceae</taxon>
        <taxon>Acalyphoideae</taxon>
        <taxon>Acalypheae</taxon>
        <taxon>Ricinus</taxon>
    </lineage>
</organism>
<dbReference type="Gene3D" id="3.80.10.10">
    <property type="entry name" value="Ribonuclease Inhibitor"/>
    <property type="match status" value="1"/>
</dbReference>
<keyword evidence="8" id="KW-0378">Hydrolase</keyword>
<dbReference type="Proteomes" id="UP000008311">
    <property type="component" value="Unassembled WGS sequence"/>
</dbReference>
<name>B9S721_RICCO</name>
<evidence type="ECO:0000256" key="2">
    <source>
        <dbReference type="ARBA" id="ARBA00022614"/>
    </source>
</evidence>
<dbReference type="Pfam" id="PF00931">
    <property type="entry name" value="NB-ARC"/>
    <property type="match status" value="1"/>
</dbReference>
<gene>
    <name evidence="8" type="ORF">RCOM_1331610</name>
</gene>
<dbReference type="GO" id="GO:0006952">
    <property type="term" value="P:defense response"/>
    <property type="evidence" value="ECO:0007669"/>
    <property type="project" value="UniProtKB-KW"/>
</dbReference>
<dbReference type="GO" id="GO:0004722">
    <property type="term" value="F:protein serine/threonine phosphatase activity"/>
    <property type="evidence" value="ECO:0007669"/>
    <property type="project" value="UniProtKB-EC"/>
</dbReference>